<dbReference type="PANTHER" id="PTHR43762:SF1">
    <property type="entry name" value="D-ARABINONO-1,4-LACTONE OXIDASE"/>
    <property type="match status" value="1"/>
</dbReference>
<gene>
    <name evidence="4" type="ORF">SAMN05192553_104407</name>
</gene>
<dbReference type="EMBL" id="FNZH01000004">
    <property type="protein sequence ID" value="SEJ51519.1"/>
    <property type="molecule type" value="Genomic_DNA"/>
</dbReference>
<dbReference type="InterPro" id="IPR016169">
    <property type="entry name" value="FAD-bd_PCMH_sub2"/>
</dbReference>
<dbReference type="SUPFAM" id="SSF56176">
    <property type="entry name" value="FAD-binding/transporter-associated domain-like"/>
    <property type="match status" value="1"/>
</dbReference>
<evidence type="ECO:0000256" key="2">
    <source>
        <dbReference type="ARBA" id="ARBA00023002"/>
    </source>
</evidence>
<dbReference type="PANTHER" id="PTHR43762">
    <property type="entry name" value="L-GULONOLACTONE OXIDASE"/>
    <property type="match status" value="1"/>
</dbReference>
<keyword evidence="2" id="KW-0560">Oxidoreductase</keyword>
<dbReference type="InterPro" id="IPR016167">
    <property type="entry name" value="FAD-bd_PCMH_sub1"/>
</dbReference>
<dbReference type="InterPro" id="IPR007173">
    <property type="entry name" value="ALO_C"/>
</dbReference>
<feature type="domain" description="FAD-binding PCMH-type" evidence="3">
    <location>
        <begin position="138"/>
        <end position="357"/>
    </location>
</feature>
<keyword evidence="5" id="KW-1185">Reference proteome</keyword>
<dbReference type="InterPro" id="IPR010031">
    <property type="entry name" value="FAD_lactone_oxidase-like"/>
</dbReference>
<dbReference type="PROSITE" id="PS51387">
    <property type="entry name" value="FAD_PCMH"/>
    <property type="match status" value="1"/>
</dbReference>
<name>A0A1H6ZDK4_9BACT</name>
<dbReference type="RefSeq" id="WP_092175889.1">
    <property type="nucleotide sequence ID" value="NZ_FNZH01000004.1"/>
</dbReference>
<keyword evidence="1" id="KW-0285">Flavoprotein</keyword>
<dbReference type="InterPro" id="IPR036318">
    <property type="entry name" value="FAD-bd_PCMH-like_sf"/>
</dbReference>
<organism evidence="4 5">
    <name type="scientific">Cyclobacterium xiamenense</name>
    <dbReference type="NCBI Taxonomy" id="1297121"/>
    <lineage>
        <taxon>Bacteria</taxon>
        <taxon>Pseudomonadati</taxon>
        <taxon>Bacteroidota</taxon>
        <taxon>Cytophagia</taxon>
        <taxon>Cytophagales</taxon>
        <taxon>Cyclobacteriaceae</taxon>
        <taxon>Cyclobacterium</taxon>
    </lineage>
</organism>
<sequence>MSAVSNFLTWKKGNTLVSWVLFRLLIQVLFNRENVPRHIELLDDTLTDHCSRQKRSRWVNTINFLVGPRLVRRLIENRLNKNMAKHERVFLSLDKELKQEDVFSKDKNLRQKWGNWYGNHFSEPLQFFVPGNGAYEDFSPEAESCSSYDYQGLAEVVDLVKEAETNGKKIRAVGSGHALTEVAQCEDYLVCTQHLNQTQRPARDCIKAAYVDGFEVEVNYCNEKRTETHYLFETGGGTKIRHLIQALTYHGYALINQGGSSIQSISGAIATSTHGSGISIGPVPAFVRSMTLVGKGGKVYRVEPTDGITDPDCFEKDEMVQKHGITLIQDDEKFNAVMVGIGSVGIVFSLILEAQPEYRLQEERIMRDWEEVKAEMQQGDLYAYINAHRHFEVLINPYRDLEAATEAEQQRKCLVTTRNYSEQVHEKHHAGRERNYISTFISGIAISGKLSPWVFNKNHLSIPRMTNNSIKRLVDHKGDAGGGFEDLARNVLDQGLGELKFYGYAIEFGFPIDRVFEAVDRIIAVCEESQRYDQLLAAPFSLRFVKQCPAHLSMMQQGDMCMIELVSVKGVTGSLPLFMRLERELLAIGAVPHWGLSVEPWYREMVEKAFPRFTDWEKEQEFFGGDTFRNAFLDRILQS</sequence>
<dbReference type="Gene3D" id="3.30.43.10">
    <property type="entry name" value="Uridine Diphospho-n-acetylenolpyruvylglucosamine Reductase, domain 2"/>
    <property type="match status" value="1"/>
</dbReference>
<dbReference type="OrthoDB" id="9800184at2"/>
<dbReference type="AlphaFoldDB" id="A0A1H6ZDK4"/>
<reference evidence="5" key="1">
    <citation type="submission" date="2016-10" db="EMBL/GenBank/DDBJ databases">
        <authorList>
            <person name="Varghese N."/>
            <person name="Submissions S."/>
        </authorList>
    </citation>
    <scope>NUCLEOTIDE SEQUENCE [LARGE SCALE GENOMIC DNA]</scope>
    <source>
        <strain evidence="5">IBRC-M 10761</strain>
    </source>
</reference>
<dbReference type="STRING" id="1416801.SAMN05192553_104407"/>
<dbReference type="Proteomes" id="UP000199403">
    <property type="component" value="Unassembled WGS sequence"/>
</dbReference>
<dbReference type="Pfam" id="PF01565">
    <property type="entry name" value="FAD_binding_4"/>
    <property type="match status" value="1"/>
</dbReference>
<protein>
    <submittedName>
        <fullName evidence="4">FAD binding domain-containing protein</fullName>
    </submittedName>
</protein>
<dbReference type="GO" id="GO:0016020">
    <property type="term" value="C:membrane"/>
    <property type="evidence" value="ECO:0007669"/>
    <property type="project" value="InterPro"/>
</dbReference>
<dbReference type="Gene3D" id="3.30.465.10">
    <property type="match status" value="1"/>
</dbReference>
<dbReference type="InterPro" id="IPR016166">
    <property type="entry name" value="FAD-bd_PCMH"/>
</dbReference>
<dbReference type="InterPro" id="IPR006094">
    <property type="entry name" value="Oxid_FAD_bind_N"/>
</dbReference>
<evidence type="ECO:0000313" key="5">
    <source>
        <dbReference type="Proteomes" id="UP000199403"/>
    </source>
</evidence>
<evidence type="ECO:0000259" key="3">
    <source>
        <dbReference type="PROSITE" id="PS51387"/>
    </source>
</evidence>
<proteinExistence type="predicted"/>
<dbReference type="GO" id="GO:0071949">
    <property type="term" value="F:FAD binding"/>
    <property type="evidence" value="ECO:0007669"/>
    <property type="project" value="InterPro"/>
</dbReference>
<dbReference type="Gene3D" id="3.30.70.2520">
    <property type="match status" value="1"/>
</dbReference>
<dbReference type="Pfam" id="PF04030">
    <property type="entry name" value="ALO"/>
    <property type="match status" value="1"/>
</dbReference>
<keyword evidence="1" id="KW-0274">FAD</keyword>
<evidence type="ECO:0000256" key="1">
    <source>
        <dbReference type="ARBA" id="ARBA00022827"/>
    </source>
</evidence>
<dbReference type="GO" id="GO:0003885">
    <property type="term" value="F:D-arabinono-1,4-lactone oxidase activity"/>
    <property type="evidence" value="ECO:0007669"/>
    <property type="project" value="InterPro"/>
</dbReference>
<accession>A0A1H6ZDK4</accession>
<evidence type="ECO:0000313" key="4">
    <source>
        <dbReference type="EMBL" id="SEJ51519.1"/>
    </source>
</evidence>